<dbReference type="InterPro" id="IPR005079">
    <property type="entry name" value="Peptidase_C45_hydrolase"/>
</dbReference>
<dbReference type="PANTHER" id="PTHR34180">
    <property type="entry name" value="PEPTIDASE C45"/>
    <property type="match status" value="1"/>
</dbReference>
<evidence type="ECO:0000256" key="1">
    <source>
        <dbReference type="SAM" id="MobiDB-lite"/>
    </source>
</evidence>
<dbReference type="RefSeq" id="WP_270954400.1">
    <property type="nucleotide sequence ID" value="NZ_JAQGLA010000143.1"/>
</dbReference>
<dbReference type="Gene3D" id="3.60.60.10">
    <property type="entry name" value="Penicillin V Acylase, Chain A"/>
    <property type="match status" value="1"/>
</dbReference>
<sequence length="369" mass="38313">MGATVVESELGGLRWLVVRGDRESALRALGRAAADEVRSVLGSLPEAAGLRQYAASTAGRRAVAGVLKATRTSHAQELREAVALAEGAGVDPEELLLANLRGDLGGDDGVGCSDLAFRGKRSFVAHNEDGAPELAGRFMLVTLAIDGEAPVAVQWYPGFLPCNTFVVTGHGLVWGINHIQVAAPATAAGRHFVARGLQRQPNLEAAVRYLTDHPSAGGFAYNIGELGTGRVVSVETAAGRHAAVETDPGSLSWHTNHLRHVESRKEAAQSGSGGTQGARNLGQREESLARARVLDSLEAPAGGPDTDWFLGVLAGKPVPDGVFRSAVDGDPLLTLCTSVVDLTAREVTLQPRGAAPLTISADALVAADA</sequence>
<feature type="region of interest" description="Disordered" evidence="1">
    <location>
        <begin position="262"/>
        <end position="285"/>
    </location>
</feature>
<dbReference type="Pfam" id="PF03417">
    <property type="entry name" value="AAT"/>
    <property type="match status" value="1"/>
</dbReference>
<keyword evidence="4" id="KW-1185">Reference proteome</keyword>
<organism evidence="3 4">
    <name type="scientific">Saccharopolyspora oryzae</name>
    <dbReference type="NCBI Taxonomy" id="2997343"/>
    <lineage>
        <taxon>Bacteria</taxon>
        <taxon>Bacillati</taxon>
        <taxon>Actinomycetota</taxon>
        <taxon>Actinomycetes</taxon>
        <taxon>Pseudonocardiales</taxon>
        <taxon>Pseudonocardiaceae</taxon>
        <taxon>Saccharopolyspora</taxon>
    </lineage>
</organism>
<feature type="domain" description="Peptidase C45 hydrolase" evidence="2">
    <location>
        <begin position="120"/>
        <end position="269"/>
    </location>
</feature>
<keyword evidence="3" id="KW-0012">Acyltransferase</keyword>
<accession>A0ABT4VCE8</accession>
<dbReference type="InterPro" id="IPR047801">
    <property type="entry name" value="Peptidase_C45"/>
</dbReference>
<reference evidence="3 4" key="1">
    <citation type="submission" date="2022-11" db="EMBL/GenBank/DDBJ databases">
        <title>Draft genome sequence of Saccharopolyspora sp. WRP15-2 isolated from rhizosphere soils of wild rice in Thailand.</title>
        <authorList>
            <person name="Duangmal K."/>
            <person name="Kammanee S."/>
            <person name="Muangham S."/>
        </authorList>
    </citation>
    <scope>NUCLEOTIDE SEQUENCE [LARGE SCALE GENOMIC DNA]</scope>
    <source>
        <strain evidence="3 4">WRP15-2</strain>
    </source>
</reference>
<evidence type="ECO:0000259" key="2">
    <source>
        <dbReference type="Pfam" id="PF03417"/>
    </source>
</evidence>
<dbReference type="PANTHER" id="PTHR34180:SF1">
    <property type="entry name" value="BETA-ALANYL-DOPAMINE_CARCININE HYDROLASE"/>
    <property type="match status" value="1"/>
</dbReference>
<dbReference type="GO" id="GO:0016746">
    <property type="term" value="F:acyltransferase activity"/>
    <property type="evidence" value="ECO:0007669"/>
    <property type="project" value="UniProtKB-KW"/>
</dbReference>
<evidence type="ECO:0000313" key="3">
    <source>
        <dbReference type="EMBL" id="MDA3631081.1"/>
    </source>
</evidence>
<comment type="caution">
    <text evidence="3">The sequence shown here is derived from an EMBL/GenBank/DDBJ whole genome shotgun (WGS) entry which is preliminary data.</text>
</comment>
<name>A0ABT4VCE8_9PSEU</name>
<dbReference type="NCBIfam" id="NF040521">
    <property type="entry name" value="C45_proenzyme"/>
    <property type="match status" value="1"/>
</dbReference>
<keyword evidence="3" id="KW-0808">Transferase</keyword>
<dbReference type="InterPro" id="IPR047794">
    <property type="entry name" value="C45_proenzyme-like"/>
</dbReference>
<dbReference type="EMBL" id="JAQGLA010000143">
    <property type="protein sequence ID" value="MDA3631081.1"/>
    <property type="molecule type" value="Genomic_DNA"/>
</dbReference>
<proteinExistence type="predicted"/>
<dbReference type="Proteomes" id="UP001210380">
    <property type="component" value="Unassembled WGS sequence"/>
</dbReference>
<gene>
    <name evidence="3" type="ORF">OU415_37045</name>
</gene>
<evidence type="ECO:0000313" key="4">
    <source>
        <dbReference type="Proteomes" id="UP001210380"/>
    </source>
</evidence>
<protein>
    <submittedName>
        <fullName evidence="3">C45 family autoproteolytic acyltransferase/hydrolase</fullName>
    </submittedName>
</protein>